<feature type="non-terminal residue" evidence="4">
    <location>
        <position position="1"/>
    </location>
</feature>
<dbReference type="Proteomes" id="UP000663887">
    <property type="component" value="Unassembled WGS sequence"/>
</dbReference>
<evidence type="ECO:0000259" key="2">
    <source>
        <dbReference type="Pfam" id="PF25107"/>
    </source>
</evidence>
<dbReference type="PANTHER" id="PTHR14905:SF7">
    <property type="entry name" value="VON WILLEBRAND FACTOR A DOMAIN-CONTAINING PROTEIN 7"/>
    <property type="match status" value="1"/>
</dbReference>
<keyword evidence="1" id="KW-0812">Transmembrane</keyword>
<evidence type="ECO:0000313" key="3">
    <source>
        <dbReference type="EMBL" id="CAF2194734.1"/>
    </source>
</evidence>
<organism evidence="4 5">
    <name type="scientific">Rotaria magnacalcarata</name>
    <dbReference type="NCBI Taxonomy" id="392030"/>
    <lineage>
        <taxon>Eukaryota</taxon>
        <taxon>Metazoa</taxon>
        <taxon>Spiralia</taxon>
        <taxon>Gnathifera</taxon>
        <taxon>Rotifera</taxon>
        <taxon>Eurotatoria</taxon>
        <taxon>Bdelloidea</taxon>
        <taxon>Philodinida</taxon>
        <taxon>Philodinidae</taxon>
        <taxon>Rotaria</taxon>
    </lineage>
</organism>
<keyword evidence="1" id="KW-1133">Transmembrane helix</keyword>
<dbReference type="EMBL" id="CAJNRG010016235">
    <property type="protein sequence ID" value="CAF2194734.1"/>
    <property type="molecule type" value="Genomic_DNA"/>
</dbReference>
<feature type="domain" description="VWA7 N-terminal" evidence="2">
    <location>
        <begin position="110"/>
        <end position="349"/>
    </location>
</feature>
<name>A0A820CC23_9BILA</name>
<dbReference type="EMBL" id="CAJOBF010006700">
    <property type="protein sequence ID" value="CAF4213365.1"/>
    <property type="molecule type" value="Genomic_DNA"/>
</dbReference>
<evidence type="ECO:0000256" key="1">
    <source>
        <dbReference type="SAM" id="Phobius"/>
    </source>
</evidence>
<dbReference type="InterPro" id="IPR052577">
    <property type="entry name" value="VWA7"/>
</dbReference>
<protein>
    <recommendedName>
        <fullName evidence="2">VWA7 N-terminal domain-containing protein</fullName>
    </recommendedName>
</protein>
<keyword evidence="1" id="KW-0472">Membrane</keyword>
<dbReference type="Proteomes" id="UP000663842">
    <property type="component" value="Unassembled WGS sequence"/>
</dbReference>
<evidence type="ECO:0000313" key="5">
    <source>
        <dbReference type="Proteomes" id="UP000663842"/>
    </source>
</evidence>
<accession>A0A820CC23</accession>
<dbReference type="AlphaFoldDB" id="A0A820CC23"/>
<proteinExistence type="predicted"/>
<feature type="transmembrane region" description="Helical" evidence="1">
    <location>
        <begin position="7"/>
        <end position="26"/>
    </location>
</feature>
<reference evidence="4" key="1">
    <citation type="submission" date="2021-02" db="EMBL/GenBank/DDBJ databases">
        <authorList>
            <person name="Nowell W R."/>
        </authorList>
    </citation>
    <scope>NUCLEOTIDE SEQUENCE</scope>
</reference>
<sequence length="466" mass="53003">VLMKSNTYIQFSFYLLLNLAGTYAFIPHPLVADVSLSSNSITHTEITQLAVIRSLARFFFDTRLFANDTNATFVNEEAYFTAEHTIDDLYELAHPEYNAFELISCSLPLKFIVDSMITENALVDFDYSTRKVAAAHYDNEAFINASRRILQFRERIINNINNISQDLSNARDLLGQLLHTLQDFYSHSNWIEMGKTDINKFIGFNETIGIVARPDQPACTNNGCTKIEQSCTLWQEITVGICPLVYYDCQNNILPEINNQQILTSGYYATDVNENNELLQKPTNVGKCSHGSVLDKSSHIPAIGGINKDSYSLVYSPHANIHKQAADLAVKATEQFLNDLRRDIGDHNFDRLFVINPSGEECQLASNSVSQGKRFRFFTPGLSTHVKDDGLWLTKLKRWFKKLVRTIKSMWISTLFGVEDINKPTYDLSVKGVNVVDVNNSRAAPYIFGQEKLRRKKRMIHLARKR</sequence>
<gene>
    <name evidence="4" type="ORF">UXM345_LOCUS28684</name>
    <name evidence="3" type="ORF">XDN619_LOCUS32477</name>
</gene>
<dbReference type="PANTHER" id="PTHR14905">
    <property type="entry name" value="NG37"/>
    <property type="match status" value="1"/>
</dbReference>
<dbReference type="Pfam" id="PF25107">
    <property type="entry name" value="VWA7_N"/>
    <property type="match status" value="1"/>
</dbReference>
<comment type="caution">
    <text evidence="4">The sequence shown here is derived from an EMBL/GenBank/DDBJ whole genome shotgun (WGS) entry which is preliminary data.</text>
</comment>
<evidence type="ECO:0000313" key="4">
    <source>
        <dbReference type="EMBL" id="CAF4213365.1"/>
    </source>
</evidence>
<dbReference type="InterPro" id="IPR056862">
    <property type="entry name" value="VWA7_N"/>
</dbReference>